<name>A0A2W1L7A5_9BACL</name>
<dbReference type="FunFam" id="2.40.50.140:FF:000051">
    <property type="entry name" value="RNA-binding transcriptional accessory protein"/>
    <property type="match status" value="1"/>
</dbReference>
<feature type="domain" description="S1 motif" evidence="2">
    <location>
        <begin position="6"/>
        <end position="74"/>
    </location>
</feature>
<feature type="compositionally biased region" description="Pro residues" evidence="1">
    <location>
        <begin position="102"/>
        <end position="116"/>
    </location>
</feature>
<gene>
    <name evidence="3" type="ORF">DNH61_15840</name>
</gene>
<evidence type="ECO:0000313" key="4">
    <source>
        <dbReference type="Proteomes" id="UP000249522"/>
    </source>
</evidence>
<evidence type="ECO:0000256" key="1">
    <source>
        <dbReference type="SAM" id="MobiDB-lite"/>
    </source>
</evidence>
<protein>
    <submittedName>
        <fullName evidence="3">RNA-binding protein S1</fullName>
    </submittedName>
</protein>
<feature type="compositionally biased region" description="Basic and acidic residues" evidence="1">
    <location>
        <begin position="137"/>
        <end position="164"/>
    </location>
</feature>
<accession>A0A2W1L7A5</accession>
<dbReference type="NCBIfam" id="NF006363">
    <property type="entry name" value="PRK08582.1"/>
    <property type="match status" value="1"/>
</dbReference>
<dbReference type="InterPro" id="IPR012340">
    <property type="entry name" value="NA-bd_OB-fold"/>
</dbReference>
<dbReference type="Proteomes" id="UP000249522">
    <property type="component" value="Unassembled WGS sequence"/>
</dbReference>
<dbReference type="GO" id="GO:0003735">
    <property type="term" value="F:structural constituent of ribosome"/>
    <property type="evidence" value="ECO:0007669"/>
    <property type="project" value="TreeGrafter"/>
</dbReference>
<dbReference type="Pfam" id="PF00575">
    <property type="entry name" value="S1"/>
    <property type="match status" value="1"/>
</dbReference>
<dbReference type="RefSeq" id="WP_111147662.1">
    <property type="nucleotide sequence ID" value="NZ_QKRB01000048.1"/>
</dbReference>
<dbReference type="SUPFAM" id="SSF50249">
    <property type="entry name" value="Nucleic acid-binding proteins"/>
    <property type="match status" value="1"/>
</dbReference>
<dbReference type="SMART" id="SM00316">
    <property type="entry name" value="S1"/>
    <property type="match status" value="1"/>
</dbReference>
<dbReference type="GO" id="GO:0006412">
    <property type="term" value="P:translation"/>
    <property type="evidence" value="ECO:0007669"/>
    <property type="project" value="TreeGrafter"/>
</dbReference>
<dbReference type="EMBL" id="QKRB01000048">
    <property type="protein sequence ID" value="PZD94853.1"/>
    <property type="molecule type" value="Genomic_DNA"/>
</dbReference>
<keyword evidence="4" id="KW-1185">Reference proteome</keyword>
<feature type="region of interest" description="Disordered" evidence="1">
    <location>
        <begin position="76"/>
        <end position="172"/>
    </location>
</feature>
<dbReference type="PROSITE" id="PS50126">
    <property type="entry name" value="S1"/>
    <property type="match status" value="1"/>
</dbReference>
<dbReference type="CDD" id="cd05692">
    <property type="entry name" value="S1_RPS1_repeat_hs4"/>
    <property type="match status" value="1"/>
</dbReference>
<organism evidence="3 4">
    <name type="scientific">Paenibacillus sambharensis</name>
    <dbReference type="NCBI Taxonomy" id="1803190"/>
    <lineage>
        <taxon>Bacteria</taxon>
        <taxon>Bacillati</taxon>
        <taxon>Bacillota</taxon>
        <taxon>Bacilli</taxon>
        <taxon>Bacillales</taxon>
        <taxon>Paenibacillaceae</taxon>
        <taxon>Paenibacillus</taxon>
    </lineage>
</organism>
<dbReference type="Gene3D" id="2.40.50.140">
    <property type="entry name" value="Nucleic acid-binding proteins"/>
    <property type="match status" value="1"/>
</dbReference>
<dbReference type="InterPro" id="IPR050437">
    <property type="entry name" value="Ribos_protein_bS1-like"/>
</dbReference>
<dbReference type="PANTHER" id="PTHR10724">
    <property type="entry name" value="30S RIBOSOMAL PROTEIN S1"/>
    <property type="match status" value="1"/>
</dbReference>
<comment type="caution">
    <text evidence="3">The sequence shown here is derived from an EMBL/GenBank/DDBJ whole genome shotgun (WGS) entry which is preliminary data.</text>
</comment>
<dbReference type="GO" id="GO:0005737">
    <property type="term" value="C:cytoplasm"/>
    <property type="evidence" value="ECO:0007669"/>
    <property type="project" value="UniProtKB-ARBA"/>
</dbReference>
<proteinExistence type="predicted"/>
<evidence type="ECO:0000259" key="2">
    <source>
        <dbReference type="PROSITE" id="PS50126"/>
    </source>
</evidence>
<evidence type="ECO:0000313" key="3">
    <source>
        <dbReference type="EMBL" id="PZD94853.1"/>
    </source>
</evidence>
<sequence length="172" mass="18013">MAIEVGAKLEGKVTGITHFGAFVDLSGGVTGLVHISEIADNYVKDVKDHLKIDDVVKVKVINVDKDGKIGLSIKQAIDRPEGYVPPQRGGDRGPGFSGPRPGAGPRPGGGPRPGAGPRPGGGDRGGRPFKAAPGKPSFEDKVSRFLKDSEERISSLKKNTESKRGGRGAKRV</sequence>
<reference evidence="3 4" key="1">
    <citation type="submission" date="2018-06" db="EMBL/GenBank/DDBJ databases">
        <title>Paenibacillus imtechensis sp. nov.</title>
        <authorList>
            <person name="Pinnaka A.K."/>
            <person name="Singh H."/>
            <person name="Kaur M."/>
        </authorList>
    </citation>
    <scope>NUCLEOTIDE SEQUENCE [LARGE SCALE GENOMIC DNA]</scope>
    <source>
        <strain evidence="3 4">SMB1</strain>
    </source>
</reference>
<dbReference type="GO" id="GO:0003729">
    <property type="term" value="F:mRNA binding"/>
    <property type="evidence" value="ECO:0007669"/>
    <property type="project" value="TreeGrafter"/>
</dbReference>
<dbReference type="OrthoDB" id="9810507at2"/>
<dbReference type="InterPro" id="IPR003029">
    <property type="entry name" value="S1_domain"/>
</dbReference>
<dbReference type="AlphaFoldDB" id="A0A2W1L7A5"/>